<dbReference type="SUPFAM" id="SSF52151">
    <property type="entry name" value="FabD/lysophospholipase-like"/>
    <property type="match status" value="1"/>
</dbReference>
<feature type="compositionally biased region" description="Polar residues" evidence="15">
    <location>
        <begin position="361"/>
        <end position="374"/>
    </location>
</feature>
<evidence type="ECO:0000259" key="16">
    <source>
        <dbReference type="PROSITE" id="PS50042"/>
    </source>
</evidence>
<feature type="compositionally biased region" description="Polar residues" evidence="15">
    <location>
        <begin position="313"/>
        <end position="348"/>
    </location>
</feature>
<dbReference type="SUPFAM" id="SSF51206">
    <property type="entry name" value="cAMP-binding domain-like"/>
    <property type="match status" value="3"/>
</dbReference>
<dbReference type="InParanoid" id="A0A4Q1BQ53"/>
<evidence type="ECO:0000256" key="1">
    <source>
        <dbReference type="ARBA" id="ARBA00004586"/>
    </source>
</evidence>
<keyword evidence="7 13" id="KW-0378">Hydrolase</keyword>
<evidence type="ECO:0000256" key="15">
    <source>
        <dbReference type="SAM" id="MobiDB-lite"/>
    </source>
</evidence>
<dbReference type="PROSITE" id="PS01237">
    <property type="entry name" value="UPF0028"/>
    <property type="match status" value="1"/>
</dbReference>
<dbReference type="FunFam" id="3.40.1090.10:FF:000007">
    <property type="entry name" value="Lysophospholipase NTE1"/>
    <property type="match status" value="1"/>
</dbReference>
<evidence type="ECO:0000256" key="14">
    <source>
        <dbReference type="RuleBase" id="RU362043"/>
    </source>
</evidence>
<dbReference type="Gene3D" id="3.40.1090.10">
    <property type="entry name" value="Cytosolic phospholipase A2 catalytic domain"/>
    <property type="match status" value="2"/>
</dbReference>
<keyword evidence="10 14" id="KW-1133">Transmembrane helix</keyword>
<dbReference type="Pfam" id="PF00027">
    <property type="entry name" value="cNMP_binding"/>
    <property type="match status" value="1"/>
</dbReference>
<evidence type="ECO:0000256" key="2">
    <source>
        <dbReference type="ARBA" id="ARBA00006636"/>
    </source>
</evidence>
<feature type="domain" description="Cyclic nucleotide-binding" evidence="16">
    <location>
        <begin position="797"/>
        <end position="834"/>
    </location>
</feature>
<feature type="short sequence motif" description="DGA/G" evidence="13">
    <location>
        <begin position="1480"/>
        <end position="1482"/>
    </location>
</feature>
<keyword evidence="8 14" id="KW-0256">Endoplasmic reticulum</keyword>
<evidence type="ECO:0000256" key="13">
    <source>
        <dbReference type="PROSITE-ProRule" id="PRU01161"/>
    </source>
</evidence>
<evidence type="ECO:0000256" key="8">
    <source>
        <dbReference type="ARBA" id="ARBA00022824"/>
    </source>
</evidence>
<comment type="similarity">
    <text evidence="2 14">Belongs to the NTE family.</text>
</comment>
<dbReference type="InterPro" id="IPR014710">
    <property type="entry name" value="RmlC-like_jellyroll"/>
</dbReference>
<evidence type="ECO:0000313" key="19">
    <source>
        <dbReference type="Proteomes" id="UP000289152"/>
    </source>
</evidence>
<comment type="function">
    <text evidence="14">Intracellular phospholipase B that catalyzes the double deacylation of phosphatidylcholine (PC) to glycerophosphocholine (GroPCho). Plays an important role in membrane lipid homeostasis.</text>
</comment>
<dbReference type="EMBL" id="SDIL01000023">
    <property type="protein sequence ID" value="RXK40061.1"/>
    <property type="molecule type" value="Genomic_DNA"/>
</dbReference>
<dbReference type="VEuPathDB" id="FungiDB:TREMEDRAFT_72160"/>
<reference evidence="18 19" key="1">
    <citation type="submission" date="2016-06" db="EMBL/GenBank/DDBJ databases">
        <title>Evolution of pathogenesis and genome organization in the Tremellales.</title>
        <authorList>
            <person name="Cuomo C."/>
            <person name="Litvintseva A."/>
            <person name="Heitman J."/>
            <person name="Chen Y."/>
            <person name="Sun S."/>
            <person name="Springer D."/>
            <person name="Dromer F."/>
            <person name="Young S."/>
            <person name="Zeng Q."/>
            <person name="Chapman S."/>
            <person name="Gujja S."/>
            <person name="Saif S."/>
            <person name="Birren B."/>
        </authorList>
    </citation>
    <scope>NUCLEOTIDE SEQUENCE [LARGE SCALE GENOMIC DNA]</scope>
    <source>
        <strain evidence="18 19">ATCC 28783</strain>
    </source>
</reference>
<comment type="catalytic activity">
    <reaction evidence="14">
        <text>a 1-acyl-sn-glycero-3-phosphocholine + H2O = sn-glycerol 3-phosphocholine + a fatty acid + H(+)</text>
        <dbReference type="Rhea" id="RHEA:15177"/>
        <dbReference type="ChEBI" id="CHEBI:15377"/>
        <dbReference type="ChEBI" id="CHEBI:15378"/>
        <dbReference type="ChEBI" id="CHEBI:16870"/>
        <dbReference type="ChEBI" id="CHEBI:28868"/>
        <dbReference type="ChEBI" id="CHEBI:58168"/>
        <dbReference type="EC" id="3.1.1.5"/>
    </reaction>
</comment>
<dbReference type="CDD" id="cd00038">
    <property type="entry name" value="CAP_ED"/>
    <property type="match status" value="2"/>
</dbReference>
<evidence type="ECO:0000256" key="9">
    <source>
        <dbReference type="ARBA" id="ARBA00022963"/>
    </source>
</evidence>
<accession>A0A4Q1BQ53</accession>
<dbReference type="EC" id="3.1.1.5" evidence="3 14"/>
<dbReference type="InterPro" id="IPR000595">
    <property type="entry name" value="cNMP-bd_dom"/>
</dbReference>
<feature type="region of interest" description="Disordered" evidence="15">
    <location>
        <begin position="874"/>
        <end position="893"/>
    </location>
</feature>
<dbReference type="InterPro" id="IPR056556">
    <property type="entry name" value="NTE1_P-loop_dom"/>
</dbReference>
<feature type="active site" description="Proton acceptor" evidence="13">
    <location>
        <position position="1480"/>
    </location>
</feature>
<evidence type="ECO:0000256" key="6">
    <source>
        <dbReference type="ARBA" id="ARBA00022737"/>
    </source>
</evidence>
<keyword evidence="19" id="KW-1185">Reference proteome</keyword>
<dbReference type="InterPro" id="IPR002641">
    <property type="entry name" value="PNPLA_dom"/>
</dbReference>
<dbReference type="Gene3D" id="2.60.120.10">
    <property type="entry name" value="Jelly Rolls"/>
    <property type="match status" value="2"/>
</dbReference>
<evidence type="ECO:0000313" key="18">
    <source>
        <dbReference type="EMBL" id="RXK40061.1"/>
    </source>
</evidence>
<feature type="region of interest" description="Disordered" evidence="15">
    <location>
        <begin position="245"/>
        <end position="404"/>
    </location>
</feature>
<evidence type="ECO:0000256" key="11">
    <source>
        <dbReference type="ARBA" id="ARBA00023098"/>
    </source>
</evidence>
<evidence type="ECO:0000256" key="12">
    <source>
        <dbReference type="ARBA" id="ARBA00023136"/>
    </source>
</evidence>
<feature type="region of interest" description="Disordered" evidence="15">
    <location>
        <begin position="502"/>
        <end position="526"/>
    </location>
</feature>
<keyword evidence="9 13" id="KW-0442">Lipid degradation</keyword>
<feature type="transmembrane region" description="Helical" evidence="14">
    <location>
        <begin position="62"/>
        <end position="82"/>
    </location>
</feature>
<evidence type="ECO:0000256" key="3">
    <source>
        <dbReference type="ARBA" id="ARBA00013274"/>
    </source>
</evidence>
<dbReference type="GO" id="GO:0004622">
    <property type="term" value="F:phosphatidylcholine lysophospholipase activity"/>
    <property type="evidence" value="ECO:0007669"/>
    <property type="project" value="UniProtKB-EC"/>
</dbReference>
<feature type="short sequence motif" description="GXSXG" evidence="13">
    <location>
        <begin position="1359"/>
        <end position="1363"/>
    </location>
</feature>
<keyword evidence="11 13" id="KW-0443">Lipid metabolism</keyword>
<dbReference type="STRING" id="5217.A0A4Q1BQ53"/>
<evidence type="ECO:0000256" key="7">
    <source>
        <dbReference type="ARBA" id="ARBA00022801"/>
    </source>
</evidence>
<dbReference type="PANTHER" id="PTHR14226:SF29">
    <property type="entry name" value="NEUROPATHY TARGET ESTERASE SWS"/>
    <property type="match status" value="1"/>
</dbReference>
<dbReference type="GO" id="GO:0046470">
    <property type="term" value="P:phosphatidylcholine metabolic process"/>
    <property type="evidence" value="ECO:0007669"/>
    <property type="project" value="InterPro"/>
</dbReference>
<dbReference type="GO" id="GO:0016042">
    <property type="term" value="P:lipid catabolic process"/>
    <property type="evidence" value="ECO:0007669"/>
    <property type="project" value="UniProtKB-UniRule"/>
</dbReference>
<dbReference type="PROSITE" id="PS51635">
    <property type="entry name" value="PNPLA"/>
    <property type="match status" value="1"/>
</dbReference>
<protein>
    <recommendedName>
        <fullName evidence="4 14">Lysophospholipase NTE1</fullName>
        <ecNumber evidence="3 14">3.1.1.5</ecNumber>
    </recommendedName>
    <alternativeName>
        <fullName evidence="14">Intracellular phospholipase B</fullName>
    </alternativeName>
</protein>
<evidence type="ECO:0000256" key="4">
    <source>
        <dbReference type="ARBA" id="ARBA00018317"/>
    </source>
</evidence>
<dbReference type="InterPro" id="IPR018490">
    <property type="entry name" value="cNMP-bd_dom_sf"/>
</dbReference>
<feature type="domain" description="PNPLA" evidence="17">
    <location>
        <begin position="1328"/>
        <end position="1493"/>
    </location>
</feature>
<dbReference type="InterPro" id="IPR050301">
    <property type="entry name" value="NTE"/>
</dbReference>
<evidence type="ECO:0000256" key="5">
    <source>
        <dbReference type="ARBA" id="ARBA00022692"/>
    </source>
</evidence>
<sequence>MSNIASPPDPNGNPLVTVAIAVITVILHLLDLVRRGVAWLTITLPGIVLRMLQYSLTISLGFPALLGLFMSLSVAIVLVIRYRYLTRYTQLKEGALPPPSPTSLSTELLPLATVGLNDTRSRASPFHNYLDDFLAAIRIFGYLEKPVFHELSRYLQTRRLLAGDSVEIGGGDFWCVVEGKVQVFAPSSESGQTSVPQSPDPMAQSPRSTFNGYHLINEVSTGGTISSLFSILSLFTEDIKLAWSSSASTPDGEVEEDGYEDARPVPLGQGRSKTRTNSDVSHFEMGTSPPRAPSPTEPSPTQNPLRRVRSHSMDSLSTAFAQETDSPVSTIKTSGSTASQPSTTSVSLHSPPAPRTRIHHSLSQPPTPSRTRGSATIAPRAPTQSRSARSPEKGRPSVDTGSAALKGTIARATVDTTLAVIPAEAFRKLTHKFPKASGTVVQVVLERFSRVTFMTAHKFLGLTKELLRSESSLNKLVSHPLPRSFYTGRGMQALRRRFQPMLSSNSDVPFPSGSTSGAQPSDPEDYFDYVPGSPTVRSPSLPSITPKLRMTPATAKYRTLDPEQMGDDEKLDMEKIDTAVATQVKPVVELSPDVAARQSTKFVRRISGLRKQVAAGDLAMSRYDNENDGGMYYKPPPRTPGLPRVDTWRDRFNSSSLDLRGHRGELVDPGINDDDGAFETELKEAVATCIAKSIGLTQPPRSNFDSVGRSSIAPSVSALSTPNSPLFPPQAKGSKVPFGNVLDMMNASSHNDNILGGMLREAAMKVRATEDDASSVSASVQDSITVGPNGTGAEKIMRELENSIEILHFKKGSTLVDEGETSPGLYYVIDGFLEASHSQMKDVCLCQVSLPIHSTRPTDITSSSGARADHENGLPFGAALGSGDPSSPNRDAETKIDEPLFTVKAGGIAGYLSSLCSVDSYVHITAKTDCFVGFLPHSALHKIIERRPIVLLTLSKRLLSLLSPLVLHIDASLDWMQLGAGQVGLGSPRYEKGDRSTDFYVVINGRLRSYYDKDGDVHVSREYGQNDSIGELDVITAVSRSDTVHAIRDSELVRIPAALFDAISVQHPATTVQFLRLIAKRVKRAMGEQIGPRTGVTTPPTDVNLRTICVLGTSRSVPVVQFARQLKTSLEDLGASTSYLDQGTVMRHLGRHAFARIGKLKIAGWLADQEQHHRIVLYVADTPPTSQWTLTCIRQVSTTRYTGAMGDDPTLGEYERLLLASKTTARKELILLHDERTVPLGSTRPWLKNRPWLQAHHHVELPGLVTPHKPAAAHDPAAVAAFKHLRERVEIRLKKYRGLRPAVRLRRPAHMNDFARIARRLCGKQIGLVLGGGGARGISHIGMLQALEEFGIPIDAIGGCSIGAFVGGLYARESDLLETTGRTKQFSGRMGSMWRILSDVTYPYVSYTTGHEFSESNPYKAFYNTHIEDFWIPFFANSTNITHSRMEVHRSGYAWRYVRASMTLAGLLPPLSDNGNLLVDGGYMDNTPIGPLRSGGIRDIIVVDVGSVDDTSPRNYGDSVSGWWIFINKFNPFYQRTVLSMTEVSSRLAYVASVKTLEDVKSDPNCMYLAMPVQQFETLGGFKQFSQVLAVGLEAARNALRQWKDEGRLPSGLVDDIKGQRAIQKAKRTRWVLSHLLTREFYRDRPLIL</sequence>
<feature type="compositionally biased region" description="Polar residues" evidence="15">
    <location>
        <begin position="187"/>
        <end position="197"/>
    </location>
</feature>
<keyword evidence="12 14" id="KW-0472">Membrane</keyword>
<dbReference type="GO" id="GO:0005789">
    <property type="term" value="C:endoplasmic reticulum membrane"/>
    <property type="evidence" value="ECO:0007669"/>
    <property type="project" value="UniProtKB-SubCell"/>
</dbReference>
<feature type="active site" description="Nucleophile" evidence="13">
    <location>
        <position position="1361"/>
    </location>
</feature>
<evidence type="ECO:0000256" key="10">
    <source>
        <dbReference type="ARBA" id="ARBA00022989"/>
    </source>
</evidence>
<feature type="short sequence motif" description="GXGXXG" evidence="13">
    <location>
        <begin position="1332"/>
        <end position="1337"/>
    </location>
</feature>
<dbReference type="PROSITE" id="PS50042">
    <property type="entry name" value="CNMP_BINDING_3"/>
    <property type="match status" value="2"/>
</dbReference>
<dbReference type="PANTHER" id="PTHR14226">
    <property type="entry name" value="NEUROPATHY TARGET ESTERASE/SWISS CHEESE D.MELANOGASTER"/>
    <property type="match status" value="1"/>
</dbReference>
<comment type="subcellular location">
    <subcellularLocation>
        <location evidence="1 14">Endoplasmic reticulum membrane</location>
    </subcellularLocation>
</comment>
<dbReference type="Pfam" id="PF01734">
    <property type="entry name" value="Patatin"/>
    <property type="match status" value="1"/>
</dbReference>
<organism evidence="18 19">
    <name type="scientific">Tremella mesenterica</name>
    <name type="common">Jelly fungus</name>
    <dbReference type="NCBI Taxonomy" id="5217"/>
    <lineage>
        <taxon>Eukaryota</taxon>
        <taxon>Fungi</taxon>
        <taxon>Dikarya</taxon>
        <taxon>Basidiomycota</taxon>
        <taxon>Agaricomycotina</taxon>
        <taxon>Tremellomycetes</taxon>
        <taxon>Tremellales</taxon>
        <taxon>Tremellaceae</taxon>
        <taxon>Tremella</taxon>
    </lineage>
</organism>
<evidence type="ECO:0000259" key="17">
    <source>
        <dbReference type="PROSITE" id="PS51635"/>
    </source>
</evidence>
<dbReference type="InterPro" id="IPR001423">
    <property type="entry name" value="LysoPLipase_patatin_CS"/>
</dbReference>
<name>A0A4Q1BQ53_TREME</name>
<proteinExistence type="inferred from homology"/>
<gene>
    <name evidence="18" type="ORF">M231_02701</name>
</gene>
<dbReference type="FunCoup" id="A0A4Q1BQ53">
    <property type="interactions" value="115"/>
</dbReference>
<feature type="compositionally biased region" description="Polar residues" evidence="15">
    <location>
        <begin position="502"/>
        <end position="519"/>
    </location>
</feature>
<keyword evidence="6" id="KW-0677">Repeat</keyword>
<feature type="domain" description="Cyclic nucleotide-binding" evidence="16">
    <location>
        <begin position="986"/>
        <end position="1063"/>
    </location>
</feature>
<dbReference type="Proteomes" id="UP000289152">
    <property type="component" value="Unassembled WGS sequence"/>
</dbReference>
<dbReference type="Pfam" id="PF24179">
    <property type="entry name" value="NTE_Ploop"/>
    <property type="match status" value="1"/>
</dbReference>
<dbReference type="InterPro" id="IPR016035">
    <property type="entry name" value="Acyl_Trfase/lysoPLipase"/>
</dbReference>
<comment type="caution">
    <text evidence="18">The sequence shown here is derived from an EMBL/GenBank/DDBJ whole genome shotgun (WGS) entry which is preliminary data.</text>
</comment>
<feature type="region of interest" description="Disordered" evidence="15">
    <location>
        <begin position="187"/>
        <end position="209"/>
    </location>
</feature>
<keyword evidence="5 14" id="KW-0812">Transmembrane</keyword>
<feature type="transmembrane region" description="Helical" evidence="14">
    <location>
        <begin position="12"/>
        <end position="30"/>
    </location>
</feature>
<dbReference type="OrthoDB" id="421051at2759"/>